<dbReference type="GO" id="GO:0016020">
    <property type="term" value="C:membrane"/>
    <property type="evidence" value="ECO:0007669"/>
    <property type="project" value="UniProtKB-SubCell"/>
</dbReference>
<reference evidence="6" key="1">
    <citation type="submission" date="2017-02" db="UniProtKB">
        <authorList>
            <consortium name="WormBaseParasite"/>
        </authorList>
    </citation>
    <scope>IDENTIFICATION</scope>
</reference>
<dbReference type="CDD" id="cd00053">
    <property type="entry name" value="EGF"/>
    <property type="match status" value="1"/>
</dbReference>
<feature type="domain" description="EGF-like" evidence="5">
    <location>
        <begin position="644"/>
        <end position="681"/>
    </location>
</feature>
<sequence>LFYANAIILPGAPNSYARYPKLRSSHETQIAFDFRTKQKNALLLYTDDGAKNGNLYAVTICDGQIQFECRIGDDLIEVPQRRAIITLRVENVVVSDNRWHNFNVTKRWDEIRVQVDNKVQETKIYQRNFVFCTGEECSDVYIGGIPKELYLLPSMSSPLRRYTKTFAGTVKNLIYSIAPHGMTSPPLIKEVGLRQSDEDYCEPPRLSEREEYYCRNEGFCYSTNDGPMCDCSFSEFDGRRCEQPKATAEISFFKDEFLGYDESNNPAAILQYRSENVSFAFKTVHGNAILFVAGHKLNYLYIILENGLIIAISKFEGTEKRVLRSFNEEHSKRYDDNTWHTVTVTRSLSMMVLTVDGRSDKVAQYAPGLYWLTNSYGFVGGLPEYKAKAFKTLHGNFRGCMKKIKYEADAVSINFIELAGYELGESVVKAHGNLAFSCRRPDAHPDVLSFNSGQSYLTLPKWITDASGSIGFELRTRTSDGLILYHGVKDPFNDTSDYVAFELVDGHLFLIINLGSGYVRIEATDSKINDGKVWHSVNLSRVGRSGTVTVDGYPVPFSTPGVSANLNIEDKIFIGAAPWIQDNLGSSEYRFPPTVLMASLRKGYVGCLRNVRVNGISSEIASVYEDQKTIFGDDITLGCNKSLSQDFCAFSPCKNSGRCENGYGNYSCDCSGTYMEGHNCDTEPQVVEFSKNIDPPSIFVLPYTVYGDAETIEFKFRTDKENTILLDTKAENARHRIAVFLLTGKLVWVLRKDGDQHVNILPSNDTVIQINHIAAGYLFAPAKDVYEAYKTDYTEQHFDGQMIKAFFNGFDLLINKRRSFFNFGTERTTLNDRDYHKNKHRKVKHLPVTFETNRGFAFFAQRYLGTSEKLLRVSFRFRTLMSSCLLFASLFDSSRQTIMFALELIDGRVKMTIGYETNFDTVTTQIQNARNLLNDMRWHSVQVYQAKAEPEYYLVVDNMSQILESNNLQNVDLRGDLYLGGLPAEKNFISRFSKVTGFRGCISNFHIGNEILDIQNDSDQVYNVSKGCYGPQIRCNQNPCLNGGKCLQRWTSVICDCSMTTHGGSHCDTPGTTYIFDAASSMIYYEYPASRRPSRIHDKIAFGFQTLQSSAVLLSIQCSAEGDYFVICLKDGFLQVRFNLGQHDHVVKHLRRAVNDNQYHTLRVYRDEANLTIKLDNLDYKYAPQGTAVAIFCISFTPKGNELKTLNEQWRICIGASFARDHHWYMLRKKKRHVFDSFKGIISGVNVNGLMLLDMHARGELIS</sequence>
<dbReference type="SMART" id="SM00181">
    <property type="entry name" value="EGF"/>
    <property type="match status" value="3"/>
</dbReference>
<dbReference type="Gene3D" id="2.10.25.10">
    <property type="entry name" value="Laminin"/>
    <property type="match status" value="3"/>
</dbReference>
<dbReference type="InterPro" id="IPR013320">
    <property type="entry name" value="ConA-like_dom_sf"/>
</dbReference>
<comment type="caution">
    <text evidence="2">Lacks conserved residue(s) required for the propagation of feature annotation.</text>
</comment>
<proteinExistence type="predicted"/>
<evidence type="ECO:0000256" key="3">
    <source>
        <dbReference type="PROSITE-ProRule" id="PRU00122"/>
    </source>
</evidence>
<feature type="domain" description="Laminin G" evidence="4">
    <location>
        <begin position="6"/>
        <end position="201"/>
    </location>
</feature>
<evidence type="ECO:0000313" key="6">
    <source>
        <dbReference type="WBParaSite" id="EVEC_0001016301-mRNA-1"/>
    </source>
</evidence>
<dbReference type="AlphaFoldDB" id="A0A0N4VH62"/>
<dbReference type="Gene3D" id="2.60.120.200">
    <property type="match status" value="5"/>
</dbReference>
<feature type="domain" description="EGF-like" evidence="5">
    <location>
        <begin position="1031"/>
        <end position="1068"/>
    </location>
</feature>
<dbReference type="Pfam" id="PF02210">
    <property type="entry name" value="Laminin_G_2"/>
    <property type="match status" value="5"/>
</dbReference>
<dbReference type="PROSITE" id="PS00010">
    <property type="entry name" value="ASX_HYDROXYL"/>
    <property type="match status" value="1"/>
</dbReference>
<dbReference type="PROSITE" id="PS50026">
    <property type="entry name" value="EGF_3"/>
    <property type="match status" value="3"/>
</dbReference>
<dbReference type="PROSITE" id="PS50025">
    <property type="entry name" value="LAM_G_DOMAIN"/>
    <property type="match status" value="5"/>
</dbReference>
<evidence type="ECO:0000259" key="5">
    <source>
        <dbReference type="PROSITE" id="PS50026"/>
    </source>
</evidence>
<dbReference type="PANTHER" id="PTHR15036">
    <property type="entry name" value="PIKACHURIN-LIKE PROTEIN"/>
    <property type="match status" value="1"/>
</dbReference>
<dbReference type="CDD" id="cd00054">
    <property type="entry name" value="EGF_CA"/>
    <property type="match status" value="1"/>
</dbReference>
<evidence type="ECO:0000256" key="2">
    <source>
        <dbReference type="PROSITE-ProRule" id="PRU00076"/>
    </source>
</evidence>
<dbReference type="InterPro" id="IPR050372">
    <property type="entry name" value="Neurexin-related_CASP"/>
</dbReference>
<dbReference type="SMART" id="SM00179">
    <property type="entry name" value="EGF_CA"/>
    <property type="match status" value="2"/>
</dbReference>
<feature type="domain" description="Laminin G" evidence="4">
    <location>
        <begin position="247"/>
        <end position="438"/>
    </location>
</feature>
<feature type="domain" description="Laminin G" evidence="4">
    <location>
        <begin position="846"/>
        <end position="1028"/>
    </location>
</feature>
<evidence type="ECO:0000259" key="4">
    <source>
        <dbReference type="PROSITE" id="PS50025"/>
    </source>
</evidence>
<feature type="domain" description="EGF-like" evidence="5">
    <location>
        <begin position="197"/>
        <end position="242"/>
    </location>
</feature>
<dbReference type="InterPro" id="IPR000152">
    <property type="entry name" value="EGF-type_Asp/Asn_hydroxyl_site"/>
</dbReference>
<dbReference type="InterPro" id="IPR001791">
    <property type="entry name" value="Laminin_G"/>
</dbReference>
<accession>A0A0N4VH62</accession>
<dbReference type="GO" id="GO:0005509">
    <property type="term" value="F:calcium ion binding"/>
    <property type="evidence" value="ECO:0007669"/>
    <property type="project" value="InterPro"/>
</dbReference>
<dbReference type="SMART" id="SM00282">
    <property type="entry name" value="LamG"/>
    <property type="match status" value="5"/>
</dbReference>
<name>A0A0N4VH62_ENTVE</name>
<dbReference type="PANTHER" id="PTHR15036:SF89">
    <property type="entry name" value="NEUREXIN 1, ISOFORM F"/>
    <property type="match status" value="1"/>
</dbReference>
<keyword evidence="2" id="KW-0245">EGF-like domain</keyword>
<keyword evidence="1 3" id="KW-1015">Disulfide bond</keyword>
<feature type="domain" description="Laminin G" evidence="4">
    <location>
        <begin position="1074"/>
        <end position="1263"/>
    </location>
</feature>
<dbReference type="InterPro" id="IPR001881">
    <property type="entry name" value="EGF-like_Ca-bd_dom"/>
</dbReference>
<dbReference type="WBParaSite" id="EVEC_0001016301-mRNA-1">
    <property type="protein sequence ID" value="EVEC_0001016301-mRNA-1"/>
    <property type="gene ID" value="EVEC_0001016301"/>
</dbReference>
<dbReference type="SUPFAM" id="SSF49899">
    <property type="entry name" value="Concanavalin A-like lectins/glucanases"/>
    <property type="match status" value="6"/>
</dbReference>
<organism evidence="6">
    <name type="scientific">Enterobius vermicularis</name>
    <name type="common">Human pinworm</name>
    <dbReference type="NCBI Taxonomy" id="51028"/>
    <lineage>
        <taxon>Eukaryota</taxon>
        <taxon>Metazoa</taxon>
        <taxon>Ecdysozoa</taxon>
        <taxon>Nematoda</taxon>
        <taxon>Chromadorea</taxon>
        <taxon>Rhabditida</taxon>
        <taxon>Spirurina</taxon>
        <taxon>Oxyuridomorpha</taxon>
        <taxon>Oxyuroidea</taxon>
        <taxon>Oxyuridae</taxon>
        <taxon>Enterobius</taxon>
    </lineage>
</organism>
<feature type="disulfide bond" evidence="3">
    <location>
        <begin position="1001"/>
        <end position="1028"/>
    </location>
</feature>
<dbReference type="InterPro" id="IPR000742">
    <property type="entry name" value="EGF"/>
</dbReference>
<evidence type="ECO:0000256" key="1">
    <source>
        <dbReference type="ARBA" id="ARBA00023157"/>
    </source>
</evidence>
<dbReference type="Pfam" id="PF00008">
    <property type="entry name" value="EGF"/>
    <property type="match status" value="1"/>
</dbReference>
<dbReference type="CDD" id="cd00110">
    <property type="entry name" value="LamG"/>
    <property type="match status" value="5"/>
</dbReference>
<protein>
    <submittedName>
        <fullName evidence="6">Neurexin-4</fullName>
    </submittedName>
</protein>
<feature type="domain" description="Laminin G" evidence="4">
    <location>
        <begin position="446"/>
        <end position="639"/>
    </location>
</feature>